<feature type="region of interest" description="Disordered" evidence="3">
    <location>
        <begin position="305"/>
        <end position="345"/>
    </location>
</feature>
<evidence type="ECO:0000256" key="1">
    <source>
        <dbReference type="ARBA" id="ARBA00022540"/>
    </source>
</evidence>
<dbReference type="EMBL" id="JAAALK010000079">
    <property type="protein sequence ID" value="KAG8099698.1"/>
    <property type="molecule type" value="Genomic_DNA"/>
</dbReference>
<dbReference type="PANTHER" id="PTHR23253:SF9">
    <property type="entry name" value="EUKARYOTIC TRANSLATION INITIATION FACTOR 4 GAMMA 2"/>
    <property type="match status" value="1"/>
</dbReference>
<feature type="compositionally biased region" description="Basic and acidic residues" evidence="3">
    <location>
        <begin position="1070"/>
        <end position="1100"/>
    </location>
</feature>
<evidence type="ECO:0000313" key="6">
    <source>
        <dbReference type="Proteomes" id="UP000729402"/>
    </source>
</evidence>
<feature type="compositionally biased region" description="Basic and acidic residues" evidence="3">
    <location>
        <begin position="312"/>
        <end position="329"/>
    </location>
</feature>
<feature type="compositionally biased region" description="Basic and acidic residues" evidence="3">
    <location>
        <begin position="752"/>
        <end position="775"/>
    </location>
</feature>
<comment type="caution">
    <text evidence="5">The sequence shown here is derived from an EMBL/GenBank/DDBJ whole genome shotgun (WGS) entry which is preliminary data.</text>
</comment>
<feature type="compositionally biased region" description="Low complexity" evidence="3">
    <location>
        <begin position="17"/>
        <end position="31"/>
    </location>
</feature>
<dbReference type="GO" id="GO:0003729">
    <property type="term" value="F:mRNA binding"/>
    <property type="evidence" value="ECO:0007669"/>
    <property type="project" value="TreeGrafter"/>
</dbReference>
<keyword evidence="2" id="KW-0648">Protein biosynthesis</keyword>
<feature type="region of interest" description="Disordered" evidence="3">
    <location>
        <begin position="1"/>
        <end position="67"/>
    </location>
</feature>
<dbReference type="InterPro" id="IPR003890">
    <property type="entry name" value="MIF4G-like_typ-3"/>
</dbReference>
<feature type="region of interest" description="Disordered" evidence="3">
    <location>
        <begin position="670"/>
        <end position="716"/>
    </location>
</feature>
<organism evidence="5 6">
    <name type="scientific">Zizania palustris</name>
    <name type="common">Northern wild rice</name>
    <dbReference type="NCBI Taxonomy" id="103762"/>
    <lineage>
        <taxon>Eukaryota</taxon>
        <taxon>Viridiplantae</taxon>
        <taxon>Streptophyta</taxon>
        <taxon>Embryophyta</taxon>
        <taxon>Tracheophyta</taxon>
        <taxon>Spermatophyta</taxon>
        <taxon>Magnoliopsida</taxon>
        <taxon>Liliopsida</taxon>
        <taxon>Poales</taxon>
        <taxon>Poaceae</taxon>
        <taxon>BOP clade</taxon>
        <taxon>Oryzoideae</taxon>
        <taxon>Oryzeae</taxon>
        <taxon>Zizaniinae</taxon>
        <taxon>Zizania</taxon>
    </lineage>
</organism>
<gene>
    <name evidence="5" type="ORF">GUJ93_ZPchr0013g37788</name>
</gene>
<dbReference type="Proteomes" id="UP000729402">
    <property type="component" value="Unassembled WGS sequence"/>
</dbReference>
<evidence type="ECO:0000259" key="4">
    <source>
        <dbReference type="Pfam" id="PF02854"/>
    </source>
</evidence>
<sequence length="1110" mass="120696">MQALPDGHKVAPSVLVPPALKQQPQQQKQQLQPPPQKQQLQPPPQQTRKDAVSSSQPNPVNPHLPSQAKRDVYVSTPLPNLPPPRPPVQQLTGMAMSMHYHHQAPMQFGGHNSQIPPQGVVPSSLQMPMMHGGNAPQVPQNIYVPGIPHHQLQQTTMMHQPQGIPYVPSANQLTTQLGNIMNVGVGPQYPQAPNKFVAPRKTPVKITHPDTHEELKLDKRMDSSGQRGLPNVQQQTQPGSRFTYPVTQAGQAIPFISPPTSTVPGSNKDITAGPTASSGHSQVTGKVHPIGLQMEKPGVPTVTISVPPSKSDAPKLRSTEDVVSHRQKDSQSVSVVAKSGSENESKAPLITEKHATLASKAQCANTYTTAPASPVVKEYGADRKSKEAIERTESFKDSNRNATISTKKDTRNLTQQPQSASPVEDLKVHTSLKVVCGGVCVMEGESVNKELELTNSASPALSESTISPGVNTAEADRKSLKVVDVSSTDRRLASENTEKPLVVKLDVVAVESEQSEITRKISPDLTEDEISSDSTGNVSHEVCTLGWAEQSSVRASNPDNSDTTTCVADQVQLFKESATSVSDEHVIMNSSHQNTEKLPESAGGIVASMASSDTSSESTIENANIINQETGSDISSTIPDVLAETHSVATEGSQKCESMVKDQSGAQKLESMVKDQSGAITTSFRPASREKPSMEIARMKSSAGTKKKRKEMLSKADAAGSSDLYNAYKGPEEKLESIGTIESTVSSSIDDHELLDESEREGNMGENEGKKKVEPDDWEDAADMTTKLESSDSRNLASVVQESDADKTEASGRKRYSRDFLLTLAPYCTNLPVGFQMVEFACSLFPNLAGKSYVVDHPSPGRGIDRPTSRGDRRGAFMEDDRWAKSGHSFGSGRDMPLDNGTPAINHRSAPGGNHGVLRNPRSGLLVGPIAPQMTRSGFDADRWQQKGLFPSPVTPMQVMHKAEKKYVVGKVSDEEESKQRQLKAILNKLTPQNFEKLFEKVKEVNIDSVATLNGVISQIFDKALMEPTFCEMYANFCFHLAGALPDFSEDNEKITFKRLLLNKCQEEFERGEREEAEADKTEEGEIKQTKEEREEKGFRLEGACWGTLG</sequence>
<accession>A0A8J5WYH0</accession>
<keyword evidence="1" id="KW-0396">Initiation factor</keyword>
<feature type="domain" description="MIF4G" evidence="4">
    <location>
        <begin position="981"/>
        <end position="1081"/>
    </location>
</feature>
<dbReference type="PANTHER" id="PTHR23253">
    <property type="entry name" value="EUKARYOTIC TRANSLATION INITIATION FACTOR 4 GAMMA"/>
    <property type="match status" value="1"/>
</dbReference>
<feature type="region of interest" description="Disordered" evidence="3">
    <location>
        <begin position="395"/>
        <end position="424"/>
    </location>
</feature>
<feature type="region of interest" description="Disordered" evidence="3">
    <location>
        <begin position="859"/>
        <end position="917"/>
    </location>
</feature>
<feature type="compositionally biased region" description="Polar residues" evidence="3">
    <location>
        <begin position="258"/>
        <end position="284"/>
    </location>
</feature>
<dbReference type="GO" id="GO:0016281">
    <property type="term" value="C:eukaryotic translation initiation factor 4F complex"/>
    <property type="evidence" value="ECO:0007669"/>
    <property type="project" value="TreeGrafter"/>
</dbReference>
<feature type="region of interest" description="Disordered" evidence="3">
    <location>
        <begin position="257"/>
        <end position="284"/>
    </location>
</feature>
<proteinExistence type="predicted"/>
<keyword evidence="6" id="KW-1185">Reference proteome</keyword>
<feature type="region of interest" description="Disordered" evidence="3">
    <location>
        <begin position="752"/>
        <end position="812"/>
    </location>
</feature>
<evidence type="ECO:0000313" key="5">
    <source>
        <dbReference type="EMBL" id="KAG8099698.1"/>
    </source>
</evidence>
<dbReference type="Pfam" id="PF02854">
    <property type="entry name" value="MIF4G"/>
    <property type="match status" value="1"/>
</dbReference>
<reference evidence="5" key="1">
    <citation type="journal article" date="2021" name="bioRxiv">
        <title>Whole Genome Assembly and Annotation of Northern Wild Rice, Zizania palustris L., Supports a Whole Genome Duplication in the Zizania Genus.</title>
        <authorList>
            <person name="Haas M."/>
            <person name="Kono T."/>
            <person name="Macchietto M."/>
            <person name="Millas R."/>
            <person name="McGilp L."/>
            <person name="Shao M."/>
            <person name="Duquette J."/>
            <person name="Hirsch C.N."/>
            <person name="Kimball J."/>
        </authorList>
    </citation>
    <scope>NUCLEOTIDE SEQUENCE</scope>
    <source>
        <tissue evidence="5">Fresh leaf tissue</tissue>
    </source>
</reference>
<dbReference type="AlphaFoldDB" id="A0A8J5WYH0"/>
<protein>
    <recommendedName>
        <fullName evidence="4">MIF4G domain-containing protein</fullName>
    </recommendedName>
</protein>
<dbReference type="GO" id="GO:0003743">
    <property type="term" value="F:translation initiation factor activity"/>
    <property type="evidence" value="ECO:0007669"/>
    <property type="project" value="UniProtKB-KW"/>
</dbReference>
<name>A0A8J5WYH0_ZIZPA</name>
<reference evidence="5" key="2">
    <citation type="submission" date="2021-02" db="EMBL/GenBank/DDBJ databases">
        <authorList>
            <person name="Kimball J.A."/>
            <person name="Haas M.W."/>
            <person name="Macchietto M."/>
            <person name="Kono T."/>
            <person name="Duquette J."/>
            <person name="Shao M."/>
        </authorList>
    </citation>
    <scope>NUCLEOTIDE SEQUENCE</scope>
    <source>
        <tissue evidence="5">Fresh leaf tissue</tissue>
    </source>
</reference>
<feature type="compositionally biased region" description="Polar residues" evidence="3">
    <location>
        <begin position="412"/>
        <end position="421"/>
    </location>
</feature>
<evidence type="ECO:0000256" key="2">
    <source>
        <dbReference type="ARBA" id="ARBA00022917"/>
    </source>
</evidence>
<dbReference type="OrthoDB" id="514777at2759"/>
<feature type="compositionally biased region" description="Basic and acidic residues" evidence="3">
    <location>
        <begin position="863"/>
        <end position="884"/>
    </location>
</feature>
<feature type="compositionally biased region" description="Pro residues" evidence="3">
    <location>
        <begin position="32"/>
        <end position="45"/>
    </location>
</feature>
<evidence type="ECO:0000256" key="3">
    <source>
        <dbReference type="SAM" id="MobiDB-lite"/>
    </source>
</evidence>
<feature type="region of interest" description="Disordered" evidence="3">
    <location>
        <begin position="1070"/>
        <end position="1110"/>
    </location>
</feature>